<dbReference type="EMBL" id="AYRZ02000006">
    <property type="protein sequence ID" value="PHT79335.1"/>
    <property type="molecule type" value="Genomic_DNA"/>
</dbReference>
<evidence type="ECO:0000259" key="2">
    <source>
        <dbReference type="Pfam" id="PF24758"/>
    </source>
</evidence>
<dbReference type="InterPro" id="IPR053772">
    <property type="entry name" value="At1g61320/At1g61330-like"/>
</dbReference>
<dbReference type="OMA" id="CDIKELC"/>
<dbReference type="Gene3D" id="3.80.10.10">
    <property type="entry name" value="Ribonuclease Inhibitor"/>
    <property type="match status" value="1"/>
</dbReference>
<dbReference type="InterPro" id="IPR055411">
    <property type="entry name" value="LRR_FXL15/At3g58940/PEG3-like"/>
</dbReference>
<reference evidence="3 4" key="2">
    <citation type="journal article" date="2017" name="Genome Biol.">
        <title>New reference genome sequences of hot pepper reveal the massive evolution of plant disease-resistance genes by retroduplication.</title>
        <authorList>
            <person name="Kim S."/>
            <person name="Park J."/>
            <person name="Yeom S.I."/>
            <person name="Kim Y.M."/>
            <person name="Seo E."/>
            <person name="Kim K.T."/>
            <person name="Kim M.S."/>
            <person name="Lee J.M."/>
            <person name="Cheong K."/>
            <person name="Shin H.S."/>
            <person name="Kim S.B."/>
            <person name="Han K."/>
            <person name="Lee J."/>
            <person name="Park M."/>
            <person name="Lee H.A."/>
            <person name="Lee H.Y."/>
            <person name="Lee Y."/>
            <person name="Oh S."/>
            <person name="Lee J.H."/>
            <person name="Choi E."/>
            <person name="Choi E."/>
            <person name="Lee S.E."/>
            <person name="Jeon J."/>
            <person name="Kim H."/>
            <person name="Choi G."/>
            <person name="Song H."/>
            <person name="Lee J."/>
            <person name="Lee S.C."/>
            <person name="Kwon J.K."/>
            <person name="Lee H.Y."/>
            <person name="Koo N."/>
            <person name="Hong Y."/>
            <person name="Kim R.W."/>
            <person name="Kang W.H."/>
            <person name="Huh J.H."/>
            <person name="Kang B.C."/>
            <person name="Yang T.J."/>
            <person name="Lee Y.H."/>
            <person name="Bennetzen J.L."/>
            <person name="Choi D."/>
        </authorList>
    </citation>
    <scope>NUCLEOTIDE SEQUENCE [LARGE SCALE GENOMIC DNA]</scope>
    <source>
        <strain evidence="4">cv. CM334</strain>
    </source>
</reference>
<name>A0A2G2ZBT1_CAPAN</name>
<reference evidence="3 4" key="1">
    <citation type="journal article" date="2014" name="Nat. Genet.">
        <title>Genome sequence of the hot pepper provides insights into the evolution of pungency in Capsicum species.</title>
        <authorList>
            <person name="Kim S."/>
            <person name="Park M."/>
            <person name="Yeom S.I."/>
            <person name="Kim Y.M."/>
            <person name="Lee J.M."/>
            <person name="Lee H.A."/>
            <person name="Seo E."/>
            <person name="Choi J."/>
            <person name="Cheong K."/>
            <person name="Kim K.T."/>
            <person name="Jung K."/>
            <person name="Lee G.W."/>
            <person name="Oh S.K."/>
            <person name="Bae C."/>
            <person name="Kim S.B."/>
            <person name="Lee H.Y."/>
            <person name="Kim S.Y."/>
            <person name="Kim M.S."/>
            <person name="Kang B.C."/>
            <person name="Jo Y.D."/>
            <person name="Yang H.B."/>
            <person name="Jeong H.J."/>
            <person name="Kang W.H."/>
            <person name="Kwon J.K."/>
            <person name="Shin C."/>
            <person name="Lim J.Y."/>
            <person name="Park J.H."/>
            <person name="Huh J.H."/>
            <person name="Kim J.S."/>
            <person name="Kim B.D."/>
            <person name="Cohen O."/>
            <person name="Paran I."/>
            <person name="Suh M.C."/>
            <person name="Lee S.B."/>
            <person name="Kim Y.K."/>
            <person name="Shin Y."/>
            <person name="Noh S.J."/>
            <person name="Park J."/>
            <person name="Seo Y.S."/>
            <person name="Kwon S.Y."/>
            <person name="Kim H.A."/>
            <person name="Park J.M."/>
            <person name="Kim H.J."/>
            <person name="Choi S.B."/>
            <person name="Bosland P.W."/>
            <person name="Reeves G."/>
            <person name="Jo S.H."/>
            <person name="Lee B.W."/>
            <person name="Cho H.T."/>
            <person name="Choi H.S."/>
            <person name="Lee M.S."/>
            <person name="Yu Y."/>
            <person name="Do Choi Y."/>
            <person name="Park B.S."/>
            <person name="van Deynze A."/>
            <person name="Ashrafi H."/>
            <person name="Hill T."/>
            <person name="Kim W.T."/>
            <person name="Pai H.S."/>
            <person name="Ahn H.K."/>
            <person name="Yeam I."/>
            <person name="Giovannoni J.J."/>
            <person name="Rose J.K."/>
            <person name="Sorensen I."/>
            <person name="Lee S.J."/>
            <person name="Kim R.W."/>
            <person name="Choi I.Y."/>
            <person name="Choi B.S."/>
            <person name="Lim J.S."/>
            <person name="Lee Y.H."/>
            <person name="Choi D."/>
        </authorList>
    </citation>
    <scope>NUCLEOTIDE SEQUENCE [LARGE SCALE GENOMIC DNA]</scope>
    <source>
        <strain evidence="4">cv. CM334</strain>
    </source>
</reference>
<dbReference type="SUPFAM" id="SSF52047">
    <property type="entry name" value="RNI-like"/>
    <property type="match status" value="1"/>
</dbReference>
<feature type="domain" description="At1g61320/AtMIF1 LRR" evidence="1">
    <location>
        <begin position="168"/>
        <end position="247"/>
    </location>
</feature>
<evidence type="ECO:0000313" key="4">
    <source>
        <dbReference type="Proteomes" id="UP000222542"/>
    </source>
</evidence>
<dbReference type="InterPro" id="IPR055357">
    <property type="entry name" value="LRR_At1g61320_AtMIF1"/>
</dbReference>
<dbReference type="InterPro" id="IPR032675">
    <property type="entry name" value="LRR_dom_sf"/>
</dbReference>
<organism evidence="3 4">
    <name type="scientific">Capsicum annuum</name>
    <name type="common">Capsicum pepper</name>
    <dbReference type="NCBI Taxonomy" id="4072"/>
    <lineage>
        <taxon>Eukaryota</taxon>
        <taxon>Viridiplantae</taxon>
        <taxon>Streptophyta</taxon>
        <taxon>Embryophyta</taxon>
        <taxon>Tracheophyta</taxon>
        <taxon>Spermatophyta</taxon>
        <taxon>Magnoliopsida</taxon>
        <taxon>eudicotyledons</taxon>
        <taxon>Gunneridae</taxon>
        <taxon>Pentapetalae</taxon>
        <taxon>asterids</taxon>
        <taxon>lamiids</taxon>
        <taxon>Solanales</taxon>
        <taxon>Solanaceae</taxon>
        <taxon>Solanoideae</taxon>
        <taxon>Capsiceae</taxon>
        <taxon>Capsicum</taxon>
    </lineage>
</organism>
<evidence type="ECO:0000259" key="1">
    <source>
        <dbReference type="Pfam" id="PF23622"/>
    </source>
</evidence>
<dbReference type="PANTHER" id="PTHR34145">
    <property type="entry name" value="OS02G0105600 PROTEIN"/>
    <property type="match status" value="1"/>
</dbReference>
<sequence length="322" mass="36608">MINLPKTKWFGPKLDSFEVSLSIWAWQDLECDIKELCLEFGTVYPNKKLPEVIFAAKALNVLRLRGFKIELPSNGIKFSSLRELHLVYSILDEQLLQAICTVCSDFEVLSFRRFYGLISLQDAGTLPKLRLVYLESSPPEFQMVDIAAPNLKGLYIRSDSWDLNLLININACVALKRLKLSSLVVTDQWLENLLPNLLNLEIFDLYLCSSLRTVKISSNRLKYLILVSCNNLIEVDLDTPNFLGFSSDVRYGNDIVNPLAAFHLKASPLLEVKLKLIPETPDTNWYSELTKSLRNFNHSKAICLCCDDYKVSATHSLLALPE</sequence>
<feature type="domain" description="F-box/LRR-repeat protein 15/At3g58940/PEG3-like LRR" evidence="2">
    <location>
        <begin position="31"/>
        <end position="159"/>
    </location>
</feature>
<dbReference type="Pfam" id="PF24758">
    <property type="entry name" value="LRR_At5g56370"/>
    <property type="match status" value="1"/>
</dbReference>
<dbReference type="Pfam" id="PF23622">
    <property type="entry name" value="LRR_At1g61320_AtMIF1"/>
    <property type="match status" value="1"/>
</dbReference>
<keyword evidence="4" id="KW-1185">Reference proteome</keyword>
<accession>A0A2G2ZBT1</accession>
<dbReference type="PANTHER" id="PTHR34145:SF51">
    <property type="entry name" value="FBD DOMAIN-CONTAINING PROTEIN"/>
    <property type="match status" value="1"/>
</dbReference>
<dbReference type="AlphaFoldDB" id="A0A2G2ZBT1"/>
<gene>
    <name evidence="3" type="ORF">T459_17387</name>
</gene>
<proteinExistence type="predicted"/>
<dbReference type="Proteomes" id="UP000222542">
    <property type="component" value="Unassembled WGS sequence"/>
</dbReference>
<evidence type="ECO:0000313" key="3">
    <source>
        <dbReference type="EMBL" id="PHT79335.1"/>
    </source>
</evidence>
<dbReference type="Gramene" id="PHT79335">
    <property type="protein sequence ID" value="PHT79335"/>
    <property type="gene ID" value="T459_17387"/>
</dbReference>
<comment type="caution">
    <text evidence="3">The sequence shown here is derived from an EMBL/GenBank/DDBJ whole genome shotgun (WGS) entry which is preliminary data.</text>
</comment>
<protein>
    <submittedName>
        <fullName evidence="3">Uncharacterized protein</fullName>
    </submittedName>
</protein>